<dbReference type="OrthoDB" id="2506647at2759"/>
<dbReference type="GO" id="GO:0030414">
    <property type="term" value="F:peptidase inhibitor activity"/>
    <property type="evidence" value="ECO:0007669"/>
    <property type="project" value="TreeGrafter"/>
</dbReference>
<dbReference type="EMBL" id="ML976002">
    <property type="protein sequence ID" value="KAF1946658.1"/>
    <property type="molecule type" value="Genomic_DNA"/>
</dbReference>
<dbReference type="Gene3D" id="3.90.280.10">
    <property type="entry name" value="PEBP-like"/>
    <property type="match status" value="1"/>
</dbReference>
<name>A0A6A5T3A5_9PLEO</name>
<evidence type="ECO:0000313" key="2">
    <source>
        <dbReference type="EMBL" id="KAF1946658.1"/>
    </source>
</evidence>
<keyword evidence="1" id="KW-0812">Transmembrane</keyword>
<feature type="transmembrane region" description="Helical" evidence="1">
    <location>
        <begin position="150"/>
        <end position="168"/>
    </location>
</feature>
<dbReference type="InterPro" id="IPR008914">
    <property type="entry name" value="PEBP"/>
</dbReference>
<keyword evidence="3" id="KW-1185">Reference proteome</keyword>
<proteinExistence type="predicted"/>
<keyword evidence="1" id="KW-0472">Membrane</keyword>
<dbReference type="GO" id="GO:0030162">
    <property type="term" value="P:regulation of proteolysis"/>
    <property type="evidence" value="ECO:0007669"/>
    <property type="project" value="TreeGrafter"/>
</dbReference>
<keyword evidence="1" id="KW-1133">Transmembrane helix</keyword>
<organism evidence="2 3">
    <name type="scientific">Clathrospora elynae</name>
    <dbReference type="NCBI Taxonomy" id="706981"/>
    <lineage>
        <taxon>Eukaryota</taxon>
        <taxon>Fungi</taxon>
        <taxon>Dikarya</taxon>
        <taxon>Ascomycota</taxon>
        <taxon>Pezizomycotina</taxon>
        <taxon>Dothideomycetes</taxon>
        <taxon>Pleosporomycetidae</taxon>
        <taxon>Pleosporales</taxon>
        <taxon>Diademaceae</taxon>
        <taxon>Clathrospora</taxon>
    </lineage>
</organism>
<dbReference type="Pfam" id="PF01161">
    <property type="entry name" value="PBP"/>
    <property type="match status" value="1"/>
</dbReference>
<reference evidence="2" key="1">
    <citation type="journal article" date="2020" name="Stud. Mycol.">
        <title>101 Dothideomycetes genomes: a test case for predicting lifestyles and emergence of pathogens.</title>
        <authorList>
            <person name="Haridas S."/>
            <person name="Albert R."/>
            <person name="Binder M."/>
            <person name="Bloem J."/>
            <person name="Labutti K."/>
            <person name="Salamov A."/>
            <person name="Andreopoulos B."/>
            <person name="Baker S."/>
            <person name="Barry K."/>
            <person name="Bills G."/>
            <person name="Bluhm B."/>
            <person name="Cannon C."/>
            <person name="Castanera R."/>
            <person name="Culley D."/>
            <person name="Daum C."/>
            <person name="Ezra D."/>
            <person name="Gonzalez J."/>
            <person name="Henrissat B."/>
            <person name="Kuo A."/>
            <person name="Liang C."/>
            <person name="Lipzen A."/>
            <person name="Lutzoni F."/>
            <person name="Magnuson J."/>
            <person name="Mondo S."/>
            <person name="Nolan M."/>
            <person name="Ohm R."/>
            <person name="Pangilinan J."/>
            <person name="Park H.-J."/>
            <person name="Ramirez L."/>
            <person name="Alfaro M."/>
            <person name="Sun H."/>
            <person name="Tritt A."/>
            <person name="Yoshinaga Y."/>
            <person name="Zwiers L.-H."/>
            <person name="Turgeon B."/>
            <person name="Goodwin S."/>
            <person name="Spatafora J."/>
            <person name="Crous P."/>
            <person name="Grigoriev I."/>
        </authorList>
    </citation>
    <scope>NUCLEOTIDE SEQUENCE</scope>
    <source>
        <strain evidence="2">CBS 161.51</strain>
    </source>
</reference>
<dbReference type="InterPro" id="IPR035810">
    <property type="entry name" value="PEBP_euk"/>
</dbReference>
<evidence type="ECO:0000256" key="1">
    <source>
        <dbReference type="SAM" id="Phobius"/>
    </source>
</evidence>
<dbReference type="Proteomes" id="UP000800038">
    <property type="component" value="Unassembled WGS sequence"/>
</dbReference>
<accession>A0A6A5T3A5</accession>
<evidence type="ECO:0000313" key="3">
    <source>
        <dbReference type="Proteomes" id="UP000800038"/>
    </source>
</evidence>
<gene>
    <name evidence="2" type="ORF">EJ02DRAFT_450382</name>
</gene>
<protein>
    <submittedName>
        <fullName evidence="2">PEBP-like protein</fullName>
    </submittedName>
</protein>
<dbReference type="GO" id="GO:0005543">
    <property type="term" value="F:phospholipid binding"/>
    <property type="evidence" value="ECO:0007669"/>
    <property type="project" value="TreeGrafter"/>
</dbReference>
<dbReference type="InterPro" id="IPR036610">
    <property type="entry name" value="PEBP-like_sf"/>
</dbReference>
<dbReference type="PANTHER" id="PTHR11362:SF148">
    <property type="entry name" value="CARBOXYPEPTIDASE Y INHIBITOR"/>
    <property type="match status" value="1"/>
</dbReference>
<dbReference type="GO" id="GO:0046578">
    <property type="term" value="P:regulation of Ras protein signal transduction"/>
    <property type="evidence" value="ECO:0007669"/>
    <property type="project" value="TreeGrafter"/>
</dbReference>
<sequence>MVDLDVPSNNSRVQLVHWLATNVTRLNTSSTASLLNIPAAPVPYLQPSPPVGDVPHSYSFVLFPQPANFSIPAQYSDLADNRVGFNVSRFVADAGLGGALAGNWITVQNLTGTATMEFPPARPTATATGNSSTSMPPFEGGATPMRMGGLAGWLGVGTAVFAGVAAFGL</sequence>
<dbReference type="SUPFAM" id="SSF49777">
    <property type="entry name" value="PEBP-like"/>
    <property type="match status" value="1"/>
</dbReference>
<dbReference type="CDD" id="cd00866">
    <property type="entry name" value="PEBP_euk"/>
    <property type="match status" value="1"/>
</dbReference>
<dbReference type="PANTHER" id="PTHR11362">
    <property type="entry name" value="PHOSPHATIDYLETHANOLAMINE-BINDING PROTEIN"/>
    <property type="match status" value="1"/>
</dbReference>
<dbReference type="AlphaFoldDB" id="A0A6A5T3A5"/>